<dbReference type="EMBL" id="SWND01000005">
    <property type="protein sequence ID" value="NFF02040.1"/>
    <property type="molecule type" value="Genomic_DNA"/>
</dbReference>
<name>A0A6B4ZTY7_CLOBO</name>
<organism evidence="1 2">
    <name type="scientific">Clostridium botulinum</name>
    <dbReference type="NCBI Taxonomy" id="1491"/>
    <lineage>
        <taxon>Bacteria</taxon>
        <taxon>Bacillati</taxon>
        <taxon>Bacillota</taxon>
        <taxon>Clostridia</taxon>
        <taxon>Eubacteriales</taxon>
        <taxon>Clostridiaceae</taxon>
        <taxon>Clostridium</taxon>
    </lineage>
</organism>
<comment type="caution">
    <text evidence="1">The sequence shown here is derived from an EMBL/GenBank/DDBJ whole genome shotgun (WGS) entry which is preliminary data.</text>
</comment>
<accession>A0A6B4ZTY7</accession>
<evidence type="ECO:0000313" key="2">
    <source>
        <dbReference type="Proteomes" id="UP000472521"/>
    </source>
</evidence>
<dbReference type="AlphaFoldDB" id="A0A6B4ZTY7"/>
<gene>
    <name evidence="1" type="primary">cas5b</name>
    <name evidence="1" type="ORF">FCV25_09705</name>
</gene>
<dbReference type="InterPro" id="IPR013421">
    <property type="entry name" value="CRISPR-assoc_prot_Cas5_HALMA"/>
</dbReference>
<dbReference type="NCBIfam" id="TIGR02593">
    <property type="entry name" value="CRISPR_cas5"/>
    <property type="match status" value="1"/>
</dbReference>
<dbReference type="Proteomes" id="UP000472521">
    <property type="component" value="Unassembled WGS sequence"/>
</dbReference>
<reference evidence="1 2" key="1">
    <citation type="submission" date="2019-04" db="EMBL/GenBank/DDBJ databases">
        <title>Genome sequencing of Clostridium botulinum Groups I-IV and Clostridium butyricum.</title>
        <authorList>
            <person name="Brunt J."/>
            <person name="Van Vliet A.H.M."/>
            <person name="Stringer S.C."/>
            <person name="Carter A.T."/>
            <person name="Peck M.W."/>
        </authorList>
    </citation>
    <scope>NUCLEOTIDE SEQUENCE [LARGE SCALE GENOMIC DNA]</scope>
    <source>
        <strain evidence="1 2">IFR 18/054</strain>
    </source>
</reference>
<sequence length="256" mass="30251">MDALKFTLSGKTAFFKKPDVNSYYYFTYGNIHKIALLGILGAICGFGGYNSQNLNKKHIYPEFYEKLKNINIGIVPKNEKGYINKKVQVFNNSVGYASKELGGNLIVKEQWLEYPKWDIYILIDENMPDNLKNRLLNSKFKFIPYLGKNDHMANIQHVKYLENIEKLKDVEKIDSMFIKDRFEVKSLDNDFDHFFDMINNYCDNTTEFKYEEMLPISLEEQTNKYNLDTFIYTNFKLSPLKDSKTYKCNDKNIFFF</sequence>
<proteinExistence type="predicted"/>
<dbReference type="NCBIfam" id="TIGR02592">
    <property type="entry name" value="cas_Cas5h"/>
    <property type="match status" value="1"/>
</dbReference>
<dbReference type="InterPro" id="IPR013422">
    <property type="entry name" value="CRISPR-assoc_prot_Cas5_N"/>
</dbReference>
<protein>
    <submittedName>
        <fullName evidence="1">Type I-B CRISPR-associated protein Cas5</fullName>
    </submittedName>
</protein>
<evidence type="ECO:0000313" key="1">
    <source>
        <dbReference type="EMBL" id="NFF02040.1"/>
    </source>
</evidence>